<reference evidence="1" key="1">
    <citation type="submission" date="2015-06" db="UniProtKB">
        <authorList>
            <consortium name="EnsemblPlants"/>
        </authorList>
    </citation>
    <scope>IDENTIFICATION</scope>
</reference>
<organism evidence="1">
    <name type="scientific">Aegilops tauschii</name>
    <name type="common">Tausch's goatgrass</name>
    <name type="synonym">Aegilops squarrosa</name>
    <dbReference type="NCBI Taxonomy" id="37682"/>
    <lineage>
        <taxon>Eukaryota</taxon>
        <taxon>Viridiplantae</taxon>
        <taxon>Streptophyta</taxon>
        <taxon>Embryophyta</taxon>
        <taxon>Tracheophyta</taxon>
        <taxon>Spermatophyta</taxon>
        <taxon>Magnoliopsida</taxon>
        <taxon>Liliopsida</taxon>
        <taxon>Poales</taxon>
        <taxon>Poaceae</taxon>
        <taxon>BOP clade</taxon>
        <taxon>Pooideae</taxon>
        <taxon>Triticodae</taxon>
        <taxon>Triticeae</taxon>
        <taxon>Triticinae</taxon>
        <taxon>Aegilops</taxon>
    </lineage>
</organism>
<protein>
    <submittedName>
        <fullName evidence="1">Uncharacterized protein</fullName>
    </submittedName>
</protein>
<accession>M8D218</accession>
<name>M8D218_AEGTA</name>
<dbReference type="EnsemblPlants" id="EMT30251">
    <property type="protein sequence ID" value="EMT30251"/>
    <property type="gene ID" value="F775_42525"/>
</dbReference>
<sequence length="88" mass="10018">MGAKDKAQARARAPPPAVVPDEAYLEAVTGKRDRLFEQILDRQARQRAQNGGSPIKDRGYQEIKEEVKSVLEFINYVYGIFGFNYELE</sequence>
<proteinExistence type="predicted"/>
<evidence type="ECO:0000313" key="1">
    <source>
        <dbReference type="EnsemblPlants" id="EMT30251"/>
    </source>
</evidence>
<dbReference type="AlphaFoldDB" id="M8D218"/>